<dbReference type="CDD" id="cd05825">
    <property type="entry name" value="LbH_wcaF_like"/>
    <property type="match status" value="1"/>
</dbReference>
<dbReference type="InterPro" id="IPR051159">
    <property type="entry name" value="Hexapeptide_acetyltransf"/>
</dbReference>
<dbReference type="Proteomes" id="UP000461730">
    <property type="component" value="Unassembled WGS sequence"/>
</dbReference>
<name>A0A7K1UBG1_9BACT</name>
<dbReference type="GO" id="GO:0008374">
    <property type="term" value="F:O-acyltransferase activity"/>
    <property type="evidence" value="ECO:0007669"/>
    <property type="project" value="TreeGrafter"/>
</dbReference>
<organism evidence="3 4">
    <name type="scientific">Chitinophaga tropicalis</name>
    <dbReference type="NCBI Taxonomy" id="2683588"/>
    <lineage>
        <taxon>Bacteria</taxon>
        <taxon>Pseudomonadati</taxon>
        <taxon>Bacteroidota</taxon>
        <taxon>Chitinophagia</taxon>
        <taxon>Chitinophagales</taxon>
        <taxon>Chitinophagaceae</taxon>
        <taxon>Chitinophaga</taxon>
    </lineage>
</organism>
<dbReference type="EMBL" id="WRXN01000015">
    <property type="protein sequence ID" value="MVT11727.1"/>
    <property type="molecule type" value="Genomic_DNA"/>
</dbReference>
<dbReference type="Gene3D" id="2.160.10.10">
    <property type="entry name" value="Hexapeptide repeat proteins"/>
    <property type="match status" value="1"/>
</dbReference>
<evidence type="ECO:0000256" key="2">
    <source>
        <dbReference type="ARBA" id="ARBA00022679"/>
    </source>
</evidence>
<dbReference type="PANTHER" id="PTHR23416:SF23">
    <property type="entry name" value="ACETYLTRANSFERASE C18B11.09C-RELATED"/>
    <property type="match status" value="1"/>
</dbReference>
<keyword evidence="4" id="KW-1185">Reference proteome</keyword>
<comment type="caution">
    <text evidence="3">The sequence shown here is derived from an EMBL/GenBank/DDBJ whole genome shotgun (WGS) entry which is preliminary data.</text>
</comment>
<dbReference type="SUPFAM" id="SSF51161">
    <property type="entry name" value="Trimeric LpxA-like enzymes"/>
    <property type="match status" value="1"/>
</dbReference>
<gene>
    <name evidence="3" type="primary">wcaF</name>
    <name evidence="3" type="ORF">GO493_25915</name>
</gene>
<evidence type="ECO:0000313" key="4">
    <source>
        <dbReference type="Proteomes" id="UP000461730"/>
    </source>
</evidence>
<evidence type="ECO:0000256" key="1">
    <source>
        <dbReference type="ARBA" id="ARBA00007274"/>
    </source>
</evidence>
<comment type="similarity">
    <text evidence="1">Belongs to the transferase hexapeptide repeat family.</text>
</comment>
<dbReference type="InterPro" id="IPR011004">
    <property type="entry name" value="Trimer_LpxA-like_sf"/>
</dbReference>
<reference evidence="3 4" key="1">
    <citation type="submission" date="2019-12" db="EMBL/GenBank/DDBJ databases">
        <title>Chitinophaga sp. strain ysch24 (GDMCC 1.1355), whole genome shotgun sequence.</title>
        <authorList>
            <person name="Zhang X."/>
        </authorList>
    </citation>
    <scope>NUCLEOTIDE SEQUENCE [LARGE SCALE GENOMIC DNA]</scope>
    <source>
        <strain evidence="4">ysch24</strain>
    </source>
</reference>
<protein>
    <submittedName>
        <fullName evidence="3">Colanic acid biosynthesis acetyltransferase WcaF</fullName>
    </submittedName>
</protein>
<evidence type="ECO:0000313" key="3">
    <source>
        <dbReference type="EMBL" id="MVT11727.1"/>
    </source>
</evidence>
<dbReference type="AlphaFoldDB" id="A0A7K1UBG1"/>
<dbReference type="PANTHER" id="PTHR23416">
    <property type="entry name" value="SIALIC ACID SYNTHASE-RELATED"/>
    <property type="match status" value="1"/>
</dbReference>
<accession>A0A7K1UBG1</accession>
<keyword evidence="2 3" id="KW-0808">Transferase</keyword>
<dbReference type="GO" id="GO:0005829">
    <property type="term" value="C:cytosol"/>
    <property type="evidence" value="ECO:0007669"/>
    <property type="project" value="TreeGrafter"/>
</dbReference>
<proteinExistence type="inferred from homology"/>
<dbReference type="NCBIfam" id="NF007797">
    <property type="entry name" value="PRK10502.1"/>
    <property type="match status" value="1"/>
</dbReference>
<sequence length="194" mass="21457">MNNFYLSQSQVRLKDFDASEGLDRGAGKLKEVTWYMVKMFFFMTAFPVPSGIKARLLRMFGAKVGRGVVIKPRVNIHFPWKLEIGDDVWLGEEAFLLNFEPLQIGSNVCISQRAFICGGNHNYREPSMPYRNGPIVLMDGCWIGACTFVGPGVTVGVDTVISAGSVVTASVTSNGVFKGNPLVFIKPRWALTEK</sequence>
<dbReference type="RefSeq" id="WP_157309146.1">
    <property type="nucleotide sequence ID" value="NZ_WRXN01000015.1"/>
</dbReference>